<keyword evidence="3" id="KW-0963">Cytoplasm</keyword>
<comment type="similarity">
    <text evidence="2">Belongs to the DsrE/TusD family.</text>
</comment>
<organism evidence="6 7">
    <name type="scientific">Candidatus Erwinia haradaeae</name>
    <dbReference type="NCBI Taxonomy" id="1922217"/>
    <lineage>
        <taxon>Bacteria</taxon>
        <taxon>Pseudomonadati</taxon>
        <taxon>Pseudomonadota</taxon>
        <taxon>Gammaproteobacteria</taxon>
        <taxon>Enterobacterales</taxon>
        <taxon>Erwiniaceae</taxon>
        <taxon>Erwinia</taxon>
    </lineage>
</organism>
<dbReference type="GO" id="GO:0097163">
    <property type="term" value="F:sulfur carrier activity"/>
    <property type="evidence" value="ECO:0007669"/>
    <property type="project" value="TreeGrafter"/>
</dbReference>
<evidence type="ECO:0000256" key="4">
    <source>
        <dbReference type="ARBA" id="ARBA00022679"/>
    </source>
</evidence>
<dbReference type="GO" id="GO:0016783">
    <property type="term" value="F:sulfurtransferase activity"/>
    <property type="evidence" value="ECO:0007669"/>
    <property type="project" value="InterPro"/>
</dbReference>
<dbReference type="Pfam" id="PF02635">
    <property type="entry name" value="DsrE"/>
    <property type="match status" value="1"/>
</dbReference>
<evidence type="ECO:0000256" key="1">
    <source>
        <dbReference type="ARBA" id="ARBA00004496"/>
    </source>
</evidence>
<accession>A0A451D249</accession>
<dbReference type="EC" id="2.8.1.-" evidence="6"/>
<dbReference type="GO" id="GO:1990228">
    <property type="term" value="C:sulfurtransferase complex"/>
    <property type="evidence" value="ECO:0007669"/>
    <property type="project" value="TreeGrafter"/>
</dbReference>
<dbReference type="GO" id="GO:0002143">
    <property type="term" value="P:tRNA wobble position uridine thiolation"/>
    <property type="evidence" value="ECO:0007669"/>
    <property type="project" value="TreeGrafter"/>
</dbReference>
<dbReference type="EMBL" id="LR217703">
    <property type="protein sequence ID" value="VFP79701.1"/>
    <property type="molecule type" value="Genomic_DNA"/>
</dbReference>
<dbReference type="InterPro" id="IPR003787">
    <property type="entry name" value="Sulphur_relay_DsrE/F-like"/>
</dbReference>
<comment type="subcellular location">
    <subcellularLocation>
        <location evidence="1">Cytoplasm</location>
    </subcellularLocation>
</comment>
<dbReference type="NCBIfam" id="TIGR03012">
    <property type="entry name" value="sulf_tusD_dsrE"/>
    <property type="match status" value="1"/>
</dbReference>
<protein>
    <submittedName>
        <fullName evidence="6">Sulfurtransferase TusD</fullName>
        <ecNumber evidence="6">2.8.1.-</ecNumber>
    </submittedName>
</protein>
<dbReference type="Proteomes" id="UP000294412">
    <property type="component" value="Chromosome"/>
</dbReference>
<evidence type="ECO:0000313" key="6">
    <source>
        <dbReference type="EMBL" id="VFP79701.1"/>
    </source>
</evidence>
<dbReference type="NCBIfam" id="NF001237">
    <property type="entry name" value="PRK00207.1"/>
    <property type="match status" value="1"/>
</dbReference>
<evidence type="ECO:0000256" key="5">
    <source>
        <dbReference type="ARBA" id="ARBA00022694"/>
    </source>
</evidence>
<dbReference type="FunFam" id="3.40.1260.10:FF:000001">
    <property type="entry name" value="Sulfurtransferase TusD"/>
    <property type="match status" value="1"/>
</dbReference>
<dbReference type="PANTHER" id="PTHR34874">
    <property type="entry name" value="PROTEIN YCHN"/>
    <property type="match status" value="1"/>
</dbReference>
<name>A0A451D249_9GAMM</name>
<keyword evidence="5" id="KW-0819">tRNA processing</keyword>
<dbReference type="InterPro" id="IPR027396">
    <property type="entry name" value="DsrEFH-like"/>
</dbReference>
<keyword evidence="4 6" id="KW-0808">Transferase</keyword>
<reference evidence="6 7" key="1">
    <citation type="submission" date="2019-02" db="EMBL/GenBank/DDBJ databases">
        <authorList>
            <person name="Manzano-Marin A."/>
            <person name="Manzano-Marin A."/>
        </authorList>
    </citation>
    <scope>NUCLEOTIDE SEQUENCE [LARGE SCALE GENOMIC DNA]</scope>
    <source>
        <strain evidence="6 7">ErCicuneomaculata</strain>
    </source>
</reference>
<evidence type="ECO:0000256" key="3">
    <source>
        <dbReference type="ARBA" id="ARBA00022490"/>
    </source>
</evidence>
<proteinExistence type="inferred from homology"/>
<dbReference type="OrthoDB" id="9787483at2"/>
<evidence type="ECO:0000313" key="7">
    <source>
        <dbReference type="Proteomes" id="UP000294412"/>
    </source>
</evidence>
<dbReference type="AlphaFoldDB" id="A0A451D249"/>
<evidence type="ECO:0000256" key="2">
    <source>
        <dbReference type="ARBA" id="ARBA00007067"/>
    </source>
</evidence>
<dbReference type="RefSeq" id="WP_157993472.1">
    <property type="nucleotide sequence ID" value="NZ_LR217703.1"/>
</dbReference>
<dbReference type="SUPFAM" id="SSF75169">
    <property type="entry name" value="DsrEFH-like"/>
    <property type="match status" value="1"/>
</dbReference>
<dbReference type="Gene3D" id="3.40.1260.10">
    <property type="entry name" value="DsrEFH-like"/>
    <property type="match status" value="1"/>
</dbReference>
<dbReference type="InterPro" id="IPR017463">
    <property type="entry name" value="Sulphur_relay_TusD/DsrE"/>
</dbReference>
<gene>
    <name evidence="6" type="primary">tusD</name>
    <name evidence="6" type="ORF">ERCICUMA2628_247</name>
</gene>
<dbReference type="PANTHER" id="PTHR34874:SF3">
    <property type="entry name" value="SULFURTRANSFERASE TUSD"/>
    <property type="match status" value="1"/>
</dbReference>
<sequence>MRFLLIVTGSAYGTQKASSAFLFASSIVKTRHILESVFFYREGVLNANEFNTPASDEVNLTRLWQKLHQNYGVMLNICISAALRRGVCNKEELTNTNLISSNLAAGFQLVGLGDLTAAALTCDRMVQF</sequence>